<dbReference type="RefSeq" id="WP_140962369.1">
    <property type="nucleotide sequence ID" value="NZ_VEVQ02000006.1"/>
</dbReference>
<reference evidence="2" key="2">
    <citation type="submission" date="2020-02" db="EMBL/GenBank/DDBJ databases">
        <title>Flavobacterium profundi sp. nov., isolated from a deep-sea seamount.</title>
        <authorList>
            <person name="Zhang D.-C."/>
        </authorList>
    </citation>
    <scope>NUCLEOTIDE SEQUENCE</scope>
    <source>
        <strain evidence="2">EC11</strain>
    </source>
</reference>
<keyword evidence="1" id="KW-0175">Coiled coil</keyword>
<sequence>MENQKDIEILKSSLALKLELFNKIRYGYDTVKEEFNFKDVNKASEDYPVINDEKEVVDDLEKELVLVDENVEELKVESRNSSERKSAMNISNLGTSYFGRRRR</sequence>
<evidence type="ECO:0000313" key="3">
    <source>
        <dbReference type="Proteomes" id="UP000817854"/>
    </source>
</evidence>
<accession>A0ABX0IQE0</accession>
<feature type="coiled-coil region" evidence="1">
    <location>
        <begin position="50"/>
        <end position="77"/>
    </location>
</feature>
<proteinExistence type="predicted"/>
<evidence type="ECO:0000256" key="1">
    <source>
        <dbReference type="SAM" id="Coils"/>
    </source>
</evidence>
<evidence type="ECO:0000313" key="2">
    <source>
        <dbReference type="EMBL" id="NHN26030.1"/>
    </source>
</evidence>
<reference evidence="2" key="1">
    <citation type="submission" date="2019-05" db="EMBL/GenBank/DDBJ databases">
        <authorList>
            <person name="Lianzixin W."/>
        </authorList>
    </citation>
    <scope>NUCLEOTIDE SEQUENCE</scope>
    <source>
        <strain evidence="2">EC11</strain>
    </source>
</reference>
<gene>
    <name evidence="2" type="ORF">FIA58_010120</name>
</gene>
<dbReference type="EMBL" id="VEVQ02000006">
    <property type="protein sequence ID" value="NHN26030.1"/>
    <property type="molecule type" value="Genomic_DNA"/>
</dbReference>
<name>A0ABX0IQE0_9FLAO</name>
<comment type="caution">
    <text evidence="2">The sequence shown here is derived from an EMBL/GenBank/DDBJ whole genome shotgun (WGS) entry which is preliminary data.</text>
</comment>
<dbReference type="Proteomes" id="UP000817854">
    <property type="component" value="Unassembled WGS sequence"/>
</dbReference>
<protein>
    <submittedName>
        <fullName evidence="2">Uncharacterized protein</fullName>
    </submittedName>
</protein>
<organism evidence="2 3">
    <name type="scientific">Flavobacterium jejuense</name>
    <dbReference type="NCBI Taxonomy" id="1544455"/>
    <lineage>
        <taxon>Bacteria</taxon>
        <taxon>Pseudomonadati</taxon>
        <taxon>Bacteroidota</taxon>
        <taxon>Flavobacteriia</taxon>
        <taxon>Flavobacteriales</taxon>
        <taxon>Flavobacteriaceae</taxon>
        <taxon>Flavobacterium</taxon>
    </lineage>
</organism>
<keyword evidence="3" id="KW-1185">Reference proteome</keyword>